<evidence type="ECO:0000313" key="12">
    <source>
        <dbReference type="Proteomes" id="UP000005222"/>
    </source>
</evidence>
<name>G8YIX2_PICSO</name>
<feature type="region of interest" description="Disordered" evidence="7">
    <location>
        <begin position="383"/>
        <end position="433"/>
    </location>
</feature>
<evidence type="ECO:0000256" key="1">
    <source>
        <dbReference type="ARBA" id="ARBA00004123"/>
    </source>
</evidence>
<accession>G8YIX2</accession>
<dbReference type="HOGENOM" id="CLU_019105_0_0_1"/>
<reference evidence="10" key="1">
    <citation type="submission" date="2011-10" db="EMBL/GenBank/DDBJ databases">
        <authorList>
            <person name="Genoscope - CEA"/>
        </authorList>
    </citation>
    <scope>NUCLEOTIDE SEQUENCE</scope>
</reference>
<evidence type="ECO:0000256" key="7">
    <source>
        <dbReference type="SAM" id="MobiDB-lite"/>
    </source>
</evidence>
<feature type="compositionally biased region" description="Pro residues" evidence="7">
    <location>
        <begin position="455"/>
        <end position="471"/>
    </location>
</feature>
<dbReference type="EMBL" id="FO082053">
    <property type="protein sequence ID" value="CCE80267.1"/>
    <property type="molecule type" value="Genomic_DNA"/>
</dbReference>
<dbReference type="InterPro" id="IPR014891">
    <property type="entry name" value="DWNN_domain"/>
</dbReference>
<keyword evidence="4" id="KW-0862">Zinc</keyword>
<feature type="domain" description="DWNN" evidence="9">
    <location>
        <begin position="5"/>
        <end position="79"/>
    </location>
</feature>
<gene>
    <name evidence="10" type="primary">Piso0_003371</name>
    <name evidence="10" type="ORF">GNLVRS01_PISO0G10852g</name>
    <name evidence="11" type="ORF">GNLVRS01_PISO0H10853g</name>
</gene>
<protein>
    <submittedName>
        <fullName evidence="10">Piso0_003371 protein</fullName>
    </submittedName>
</protein>
<sequence>MSSTIFYKFLHQKSHSTIHFDGTGISVFDLKHEIIAQNQLGSGMDFNLRIYHSEQPDLEYENDQDVIPRSTYVLVRRSPSNSKNGKFNSAARYVSGKPRITRTAAAQPAAAVAQKAGSQPVDENMSEEDRIKMMFENQSNAWAQTQDELSTHKVVYNKPSAATSPEDMPPPGYICYRCGGRDHWIRNCPTNSDPNFEGKKIKRTTGIPKSYLKTISKEAAHAAENNSNPDNQITTNENGDLIDQQGNTYMITESGEYVIAMADSKTWINYQQKQQNAAMKARQEFEQKILECIEKDGKSEFLDPLAAPSKRILQTPIVMTPCCQSKDKLHKMTNYSYNRTSLEQLLIENDFHCPNCDAEDIFIDSLVPNEELESQLESYIKEKENELGIQNPSSTETSLKRANEDEEGDPNAKRQKADLPIRPDMMPMMPPPLNSSNVPIPPFPMVMNPNIAMPPPPPMFMPQIPPFPLPNQPSQSQKK</sequence>
<dbReference type="InterPro" id="IPR036875">
    <property type="entry name" value="Znf_CCHC_sf"/>
</dbReference>
<dbReference type="Gene3D" id="3.10.20.90">
    <property type="entry name" value="Phosphatidylinositol 3-kinase Catalytic Subunit, Chain A, domain 1"/>
    <property type="match status" value="1"/>
</dbReference>
<dbReference type="GO" id="GO:0006397">
    <property type="term" value="P:mRNA processing"/>
    <property type="evidence" value="ECO:0007669"/>
    <property type="project" value="InterPro"/>
</dbReference>
<evidence type="ECO:0000256" key="6">
    <source>
        <dbReference type="PROSITE-ProRule" id="PRU00047"/>
    </source>
</evidence>
<dbReference type="GO" id="GO:0008270">
    <property type="term" value="F:zinc ion binding"/>
    <property type="evidence" value="ECO:0007669"/>
    <property type="project" value="UniProtKB-KW"/>
</dbReference>
<dbReference type="GO" id="GO:0006511">
    <property type="term" value="P:ubiquitin-dependent protein catabolic process"/>
    <property type="evidence" value="ECO:0007669"/>
    <property type="project" value="TreeGrafter"/>
</dbReference>
<dbReference type="PROSITE" id="PS51282">
    <property type="entry name" value="DWNN"/>
    <property type="match status" value="1"/>
</dbReference>
<keyword evidence="12" id="KW-1185">Reference proteome</keyword>
<feature type="compositionally biased region" description="Basic and acidic residues" evidence="7">
    <location>
        <begin position="410"/>
        <end position="421"/>
    </location>
</feature>
<evidence type="ECO:0000256" key="5">
    <source>
        <dbReference type="ARBA" id="ARBA00023242"/>
    </source>
</evidence>
<dbReference type="InterPro" id="IPR033489">
    <property type="entry name" value="RBBP6"/>
</dbReference>
<dbReference type="SMART" id="SM00343">
    <property type="entry name" value="ZnF_C2HC"/>
    <property type="match status" value="1"/>
</dbReference>
<dbReference type="InParanoid" id="G8YIX2"/>
<dbReference type="Pfam" id="PF08783">
    <property type="entry name" value="DWNN"/>
    <property type="match status" value="1"/>
</dbReference>
<dbReference type="Gene3D" id="3.30.40.10">
    <property type="entry name" value="Zinc/RING finger domain, C3HC4 (zinc finger)"/>
    <property type="match status" value="1"/>
</dbReference>
<dbReference type="Gene3D" id="4.10.60.10">
    <property type="entry name" value="Zinc finger, CCHC-type"/>
    <property type="match status" value="1"/>
</dbReference>
<dbReference type="GO" id="GO:0061630">
    <property type="term" value="F:ubiquitin protein ligase activity"/>
    <property type="evidence" value="ECO:0007669"/>
    <property type="project" value="InterPro"/>
</dbReference>
<proteinExistence type="predicted"/>
<dbReference type="PANTHER" id="PTHR15439">
    <property type="entry name" value="RETINOBLASTOMA-BINDING PROTEIN 6"/>
    <property type="match status" value="1"/>
</dbReference>
<feature type="domain" description="CCHC-type" evidence="8">
    <location>
        <begin position="175"/>
        <end position="189"/>
    </location>
</feature>
<dbReference type="SUPFAM" id="SSF57756">
    <property type="entry name" value="Retrovirus zinc finger-like domains"/>
    <property type="match status" value="1"/>
</dbReference>
<evidence type="ECO:0000313" key="10">
    <source>
        <dbReference type="EMBL" id="CCE80267.1"/>
    </source>
</evidence>
<evidence type="ECO:0000259" key="9">
    <source>
        <dbReference type="PROSITE" id="PS51282"/>
    </source>
</evidence>
<reference evidence="12" key="2">
    <citation type="journal article" date="2012" name="G3 (Bethesda)">
        <title>Pichia sorbitophila, an interspecies yeast hybrid reveals early steps of genome resolution following polyploidization.</title>
        <authorList>
            <person name="Leh Louis V."/>
            <person name="Despons L."/>
            <person name="Friedrich A."/>
            <person name="Martin T."/>
            <person name="Durrens P."/>
            <person name="Casaregola S."/>
            <person name="Neuveglise C."/>
            <person name="Fairhead C."/>
            <person name="Marck C."/>
            <person name="Cruz J.A."/>
            <person name="Straub M.L."/>
            <person name="Kugler V."/>
            <person name="Sacerdot C."/>
            <person name="Uzunov Z."/>
            <person name="Thierry A."/>
            <person name="Weiss S."/>
            <person name="Bleykasten C."/>
            <person name="De Montigny J."/>
            <person name="Jacques N."/>
            <person name="Jung P."/>
            <person name="Lemaire M."/>
            <person name="Mallet S."/>
            <person name="Morel G."/>
            <person name="Richard G.F."/>
            <person name="Sarkar A."/>
            <person name="Savel G."/>
            <person name="Schacherer J."/>
            <person name="Seret M.L."/>
            <person name="Talla E."/>
            <person name="Samson G."/>
            <person name="Jubin C."/>
            <person name="Poulain J."/>
            <person name="Vacherie B."/>
            <person name="Barbe V."/>
            <person name="Pelletier E."/>
            <person name="Sherman D.J."/>
            <person name="Westhof E."/>
            <person name="Weissenbach J."/>
            <person name="Baret P.V."/>
            <person name="Wincker P."/>
            <person name="Gaillardin C."/>
            <person name="Dujon B."/>
            <person name="Souciet J.L."/>
        </authorList>
    </citation>
    <scope>NUCLEOTIDE SEQUENCE [LARGE SCALE GENOMIC DNA]</scope>
    <source>
        <strain evidence="12">ATCC MYA-4447 / BCRC 22081 / CBS 7064 / NBRC 10061 / NRRL Y-12695</strain>
    </source>
</reference>
<dbReference type="eggNOG" id="KOG0314">
    <property type="taxonomic scope" value="Eukaryota"/>
</dbReference>
<evidence type="ECO:0000256" key="3">
    <source>
        <dbReference type="ARBA" id="ARBA00022771"/>
    </source>
</evidence>
<dbReference type="Proteomes" id="UP000005222">
    <property type="component" value="Chromosome G"/>
</dbReference>
<dbReference type="AlphaFoldDB" id="G8YIX2"/>
<dbReference type="GO" id="GO:0003676">
    <property type="term" value="F:nucleic acid binding"/>
    <property type="evidence" value="ECO:0007669"/>
    <property type="project" value="InterPro"/>
</dbReference>
<keyword evidence="5" id="KW-0539">Nucleus</keyword>
<keyword evidence="3 6" id="KW-0863">Zinc-finger</keyword>
<dbReference type="InterPro" id="IPR013083">
    <property type="entry name" value="Znf_RING/FYVE/PHD"/>
</dbReference>
<evidence type="ECO:0000313" key="11">
    <source>
        <dbReference type="EMBL" id="CCE81032.1"/>
    </source>
</evidence>
<dbReference type="STRING" id="559304.G8YIX2"/>
<dbReference type="InterPro" id="IPR001878">
    <property type="entry name" value="Znf_CCHC"/>
</dbReference>
<evidence type="ECO:0000256" key="4">
    <source>
        <dbReference type="ARBA" id="ARBA00022833"/>
    </source>
</evidence>
<dbReference type="PROSITE" id="PS50158">
    <property type="entry name" value="ZF_CCHC"/>
    <property type="match status" value="1"/>
</dbReference>
<dbReference type="Proteomes" id="UP000005222">
    <property type="component" value="Chromosome H"/>
</dbReference>
<dbReference type="EMBL" id="FO082052">
    <property type="protein sequence ID" value="CCE81032.1"/>
    <property type="molecule type" value="Genomic_DNA"/>
</dbReference>
<evidence type="ECO:0000256" key="2">
    <source>
        <dbReference type="ARBA" id="ARBA00022723"/>
    </source>
</evidence>
<dbReference type="GO" id="GO:0005634">
    <property type="term" value="C:nucleus"/>
    <property type="evidence" value="ECO:0007669"/>
    <property type="project" value="UniProtKB-SubCell"/>
</dbReference>
<keyword evidence="2" id="KW-0479">Metal-binding</keyword>
<feature type="compositionally biased region" description="Polar residues" evidence="7">
    <location>
        <begin position="388"/>
        <end position="397"/>
    </location>
</feature>
<dbReference type="PANTHER" id="PTHR15439:SF0">
    <property type="entry name" value="CELL DIVISION CYCLE AND APOPTOSIS REGULATOR PROTEIN 1-RELATED"/>
    <property type="match status" value="1"/>
</dbReference>
<dbReference type="OMA" id="CTECITD"/>
<dbReference type="FunCoup" id="G8YIX2">
    <property type="interactions" value="250"/>
</dbReference>
<feature type="region of interest" description="Disordered" evidence="7">
    <location>
        <begin position="455"/>
        <end position="479"/>
    </location>
</feature>
<dbReference type="Pfam" id="PF00098">
    <property type="entry name" value="zf-CCHC"/>
    <property type="match status" value="1"/>
</dbReference>
<dbReference type="SMART" id="SM01180">
    <property type="entry name" value="DWNN"/>
    <property type="match status" value="1"/>
</dbReference>
<dbReference type="GO" id="GO:0016567">
    <property type="term" value="P:protein ubiquitination"/>
    <property type="evidence" value="ECO:0007669"/>
    <property type="project" value="InterPro"/>
</dbReference>
<dbReference type="FunFam" id="4.10.60.10:FF:000005">
    <property type="entry name" value="E3 ubiquitin-protein ligase RBBP6"/>
    <property type="match status" value="1"/>
</dbReference>
<evidence type="ECO:0000259" key="8">
    <source>
        <dbReference type="PROSITE" id="PS50158"/>
    </source>
</evidence>
<organism evidence="10 12">
    <name type="scientific">Pichia sorbitophila (strain ATCC MYA-4447 / BCRC 22081 / CBS 7064 / NBRC 10061 / NRRL Y-12695)</name>
    <name type="common">Hybrid yeast</name>
    <dbReference type="NCBI Taxonomy" id="559304"/>
    <lineage>
        <taxon>Eukaryota</taxon>
        <taxon>Fungi</taxon>
        <taxon>Dikarya</taxon>
        <taxon>Ascomycota</taxon>
        <taxon>Saccharomycotina</taxon>
        <taxon>Pichiomycetes</taxon>
        <taxon>Debaryomycetaceae</taxon>
        <taxon>Millerozyma</taxon>
    </lineage>
</organism>
<dbReference type="OrthoDB" id="106784at2759"/>
<comment type="subcellular location">
    <subcellularLocation>
        <location evidence="1">Nucleus</location>
    </subcellularLocation>
</comment>